<dbReference type="Pfam" id="PF19527">
    <property type="entry name" value="DUF6055"/>
    <property type="match status" value="1"/>
</dbReference>
<evidence type="ECO:0000313" key="8">
    <source>
        <dbReference type="EMBL" id="UUI72857.1"/>
    </source>
</evidence>
<organism evidence="8 9">
    <name type="scientific">Cellulomonas xiejunii</name>
    <dbReference type="NCBI Taxonomy" id="2968083"/>
    <lineage>
        <taxon>Bacteria</taxon>
        <taxon>Bacillati</taxon>
        <taxon>Actinomycetota</taxon>
        <taxon>Actinomycetes</taxon>
        <taxon>Micrococcales</taxon>
        <taxon>Cellulomonadaceae</taxon>
        <taxon>Cellulomonas</taxon>
    </lineage>
</organism>
<dbReference type="PROSITE" id="PS51173">
    <property type="entry name" value="CBM2"/>
    <property type="match status" value="1"/>
</dbReference>
<evidence type="ECO:0000256" key="4">
    <source>
        <dbReference type="ARBA" id="ARBA00023326"/>
    </source>
</evidence>
<feature type="domain" description="CBM2" evidence="7">
    <location>
        <begin position="696"/>
        <end position="802"/>
    </location>
</feature>
<dbReference type="InterPro" id="IPR001919">
    <property type="entry name" value="CBD2"/>
</dbReference>
<dbReference type="InterPro" id="IPR008965">
    <property type="entry name" value="CBM2/CBM3_carb-bd_dom_sf"/>
</dbReference>
<dbReference type="PROSITE" id="PS00561">
    <property type="entry name" value="CBM2_A"/>
    <property type="match status" value="1"/>
</dbReference>
<evidence type="ECO:0000256" key="5">
    <source>
        <dbReference type="SAM" id="MobiDB-lite"/>
    </source>
</evidence>
<dbReference type="Gene3D" id="2.160.10.10">
    <property type="entry name" value="Hexapeptide repeat proteins"/>
    <property type="match status" value="1"/>
</dbReference>
<keyword evidence="2" id="KW-0136">Cellulose degradation</keyword>
<gene>
    <name evidence="8" type="ORF">NP048_05250</name>
</gene>
<protein>
    <submittedName>
        <fullName evidence="8">DUF6055 domain-containing protein</fullName>
    </submittedName>
</protein>
<evidence type="ECO:0000256" key="1">
    <source>
        <dbReference type="ARBA" id="ARBA00022801"/>
    </source>
</evidence>
<dbReference type="SUPFAM" id="SSF49384">
    <property type="entry name" value="Carbohydrate-binding domain"/>
    <property type="match status" value="1"/>
</dbReference>
<keyword evidence="4" id="KW-0624">Polysaccharide degradation</keyword>
<evidence type="ECO:0000256" key="3">
    <source>
        <dbReference type="ARBA" id="ARBA00023295"/>
    </source>
</evidence>
<keyword evidence="4" id="KW-0119">Carbohydrate metabolism</keyword>
<keyword evidence="6" id="KW-0732">Signal</keyword>
<feature type="signal peptide" evidence="6">
    <location>
        <begin position="1"/>
        <end position="26"/>
    </location>
</feature>
<proteinExistence type="predicted"/>
<evidence type="ECO:0000256" key="2">
    <source>
        <dbReference type="ARBA" id="ARBA00023001"/>
    </source>
</evidence>
<dbReference type="InterPro" id="IPR045690">
    <property type="entry name" value="DUF6055"/>
</dbReference>
<feature type="chain" id="PRO_5045306977" evidence="6">
    <location>
        <begin position="27"/>
        <end position="802"/>
    </location>
</feature>
<feature type="region of interest" description="Disordered" evidence="5">
    <location>
        <begin position="632"/>
        <end position="696"/>
    </location>
</feature>
<dbReference type="RefSeq" id="WP_227578432.1">
    <property type="nucleotide sequence ID" value="NZ_CP101987.1"/>
</dbReference>
<reference evidence="8 9" key="1">
    <citation type="submission" date="2022-07" db="EMBL/GenBank/DDBJ databases">
        <title>Novel species in genus cellulomonas.</title>
        <authorList>
            <person name="Ye L."/>
        </authorList>
    </citation>
    <scope>NUCLEOTIDE SEQUENCE [LARGE SCALE GENOMIC DNA]</scope>
    <source>
        <strain evidence="9">zg-B89</strain>
    </source>
</reference>
<feature type="compositionally biased region" description="Low complexity" evidence="5">
    <location>
        <begin position="169"/>
        <end position="213"/>
    </location>
</feature>
<dbReference type="Gene3D" id="2.60.40.290">
    <property type="match status" value="1"/>
</dbReference>
<dbReference type="Pfam" id="PF00553">
    <property type="entry name" value="CBM_2"/>
    <property type="match status" value="1"/>
</dbReference>
<dbReference type="EMBL" id="CP101987">
    <property type="protein sequence ID" value="UUI72857.1"/>
    <property type="molecule type" value="Genomic_DNA"/>
</dbReference>
<feature type="region of interest" description="Disordered" evidence="5">
    <location>
        <begin position="169"/>
        <end position="217"/>
    </location>
</feature>
<evidence type="ECO:0000313" key="9">
    <source>
        <dbReference type="Proteomes" id="UP001316384"/>
    </source>
</evidence>
<dbReference type="SMART" id="SM00637">
    <property type="entry name" value="CBD_II"/>
    <property type="match status" value="1"/>
</dbReference>
<keyword evidence="3" id="KW-0326">Glycosidase</keyword>
<dbReference type="SUPFAM" id="SSF51161">
    <property type="entry name" value="Trimeric LpxA-like enzymes"/>
    <property type="match status" value="1"/>
</dbReference>
<dbReference type="InterPro" id="IPR011004">
    <property type="entry name" value="Trimer_LpxA-like_sf"/>
</dbReference>
<sequence>MSRIRRGTLVVALVVAFLLGAALASAFGGSRAGAKALVVPEGWRSTWVDAHVLEGDDVALAWGDRTGSDPTRAPQGLRFDPAVVVAQLQALYALDADVLGLGSSDGPLATRKVVVVVDGTWSIGPGASGAPGPGADGATPLTRGGVVDGVALLQVRPEVIASSVTTGATGAGARTATPVPADDATTPPAAVSSPAVTGPAVTGPAVTAPPDATQDARARVPAGTPWELARGVAETLQRVTEATHPGHGLTPEAADTLRPAASAYLATLAVPTEHADVSDHLRSSQLAWGSARHGAAGWLLLQHLADRSSPMLVRDLWTGSLDTEHVLGAYTRLTQSNASTLNRRVAQYAMRAAVGDVTGTGRPGDLVAGLDPVLLAHRTTPVEPAPDDPGHHRVTGALAPAAYGYTVVRLVPDGSGADVRVRVRGHAQELADVHPGWSFGLVAVGPTGPRYSPVTEGIDGELRLALRPGEAEIYLVVAATPSEVVATGAESFAQVTRYPYEFRVAGASVDPGEPAVEGGHRHPNGGGWVDDAASVDPAAHVAAGAVVRGDATVGPGVRIEGRAWVEPGARLTGDVVVRDAALVRGSARLSGTVLVGGDAVVGFTCDAGAYTSYRAGAVCDPTAVDTDVNPVVTPFAPGETTLSDSGDQVAPTTEPVPGETPGAEAGSTTPAGPGSVPTPSAAAPPPPSAGVAAPPAAVPAGACTATYEIVTSWPGGAQVQLTVTATTPDVHGWLLTWTQPAGLEMVDWWGAEFARSGSSVTAENLSWNGSIANGGSATIGFNATAESDAALAAPQVRCERRG</sequence>
<keyword evidence="1" id="KW-0378">Hydrolase</keyword>
<evidence type="ECO:0000256" key="6">
    <source>
        <dbReference type="SAM" id="SignalP"/>
    </source>
</evidence>
<dbReference type="Proteomes" id="UP001316384">
    <property type="component" value="Chromosome"/>
</dbReference>
<feature type="compositionally biased region" description="Low complexity" evidence="5">
    <location>
        <begin position="649"/>
        <end position="681"/>
    </location>
</feature>
<name>A0ABY5KQS4_9CELL</name>
<keyword evidence="9" id="KW-1185">Reference proteome</keyword>
<accession>A0ABY5KQS4</accession>
<dbReference type="InterPro" id="IPR012291">
    <property type="entry name" value="CBM2_carb-bd_dom_sf"/>
</dbReference>
<evidence type="ECO:0000259" key="7">
    <source>
        <dbReference type="PROSITE" id="PS51173"/>
    </source>
</evidence>
<dbReference type="InterPro" id="IPR018366">
    <property type="entry name" value="CBM2_CS"/>
</dbReference>